<dbReference type="EMBL" id="SOIJ01000186">
    <property type="protein sequence ID" value="TET92696.1"/>
    <property type="molecule type" value="Genomic_DNA"/>
</dbReference>
<keyword evidence="1" id="KW-1133">Transmembrane helix</keyword>
<sequence length="151" mass="17541">MKYKERIKDPMFWRIVGIVSLVGGAIVFYILGTTPLPSPPEILPPKSLEFTIYLLSTSWLISSTGVKIGLIFNKSWMKLSIFSCICFVFLLINMGLMQAALVKEAFIPEPQPNSLYPYNLVAWWFVSWFWIDLLVIITSWMKKRWLRNRSS</sequence>
<feature type="transmembrane region" description="Helical" evidence="1">
    <location>
        <begin position="79"/>
        <end position="101"/>
    </location>
</feature>
<name>A0A523YM93_UNCAE</name>
<evidence type="ECO:0000256" key="1">
    <source>
        <dbReference type="SAM" id="Phobius"/>
    </source>
</evidence>
<dbReference type="AlphaFoldDB" id="A0A523YM93"/>
<gene>
    <name evidence="2" type="ORF">E3J33_03310</name>
</gene>
<protein>
    <submittedName>
        <fullName evidence="2">Uncharacterized protein</fullName>
    </submittedName>
</protein>
<reference evidence="2 3" key="1">
    <citation type="submission" date="2019-03" db="EMBL/GenBank/DDBJ databases">
        <title>Metabolic potential of uncultured bacteria and archaea associated with petroleum seepage in deep-sea sediments.</title>
        <authorList>
            <person name="Dong X."/>
            <person name="Hubert C."/>
        </authorList>
    </citation>
    <scope>NUCLEOTIDE SEQUENCE [LARGE SCALE GENOMIC DNA]</scope>
    <source>
        <strain evidence="2">E29_bin28</strain>
    </source>
</reference>
<feature type="transmembrane region" description="Helical" evidence="1">
    <location>
        <begin position="12"/>
        <end position="32"/>
    </location>
</feature>
<keyword evidence="1" id="KW-0812">Transmembrane</keyword>
<dbReference type="Proteomes" id="UP000316925">
    <property type="component" value="Unassembled WGS sequence"/>
</dbReference>
<evidence type="ECO:0000313" key="3">
    <source>
        <dbReference type="Proteomes" id="UP000316925"/>
    </source>
</evidence>
<proteinExistence type="predicted"/>
<feature type="transmembrane region" description="Helical" evidence="1">
    <location>
        <begin position="52"/>
        <end position="72"/>
    </location>
</feature>
<comment type="caution">
    <text evidence="2">The sequence shown here is derived from an EMBL/GenBank/DDBJ whole genome shotgun (WGS) entry which is preliminary data.</text>
</comment>
<evidence type="ECO:0000313" key="2">
    <source>
        <dbReference type="EMBL" id="TET92696.1"/>
    </source>
</evidence>
<organism evidence="2 3">
    <name type="scientific">Aerophobetes bacterium</name>
    <dbReference type="NCBI Taxonomy" id="2030807"/>
    <lineage>
        <taxon>Bacteria</taxon>
        <taxon>Candidatus Aerophobota</taxon>
    </lineage>
</organism>
<keyword evidence="1" id="KW-0472">Membrane</keyword>
<accession>A0A523YM93</accession>
<feature type="transmembrane region" description="Helical" evidence="1">
    <location>
        <begin position="121"/>
        <end position="141"/>
    </location>
</feature>